<accession>A0A9C9K009</accession>
<reference evidence="1" key="1">
    <citation type="journal article" date="2020" name="mSystems">
        <title>Genome- and Community-Level Interaction Insights into Carbon Utilization and Element Cycling Functions of Hydrothermarchaeota in Hydrothermal Sediment.</title>
        <authorList>
            <person name="Zhou Z."/>
            <person name="Liu Y."/>
            <person name="Xu W."/>
            <person name="Pan J."/>
            <person name="Luo Z.H."/>
            <person name="Li M."/>
        </authorList>
    </citation>
    <scope>NUCLEOTIDE SEQUENCE</scope>
    <source>
        <strain evidence="1">HyVt-388</strain>
    </source>
</reference>
<dbReference type="EMBL" id="DRIG01000055">
    <property type="protein sequence ID" value="HEC78461.1"/>
    <property type="molecule type" value="Genomic_DNA"/>
</dbReference>
<dbReference type="AlphaFoldDB" id="A0A9C9K009"/>
<gene>
    <name evidence="1" type="ORF">ENI34_04875</name>
</gene>
<organism evidence="1 2">
    <name type="scientific">candidate division WOR-3 bacterium</name>
    <dbReference type="NCBI Taxonomy" id="2052148"/>
    <lineage>
        <taxon>Bacteria</taxon>
        <taxon>Bacteria division WOR-3</taxon>
    </lineage>
</organism>
<sequence>MDVYKTLESKKLFLFSGDDLLLFYPDDTTQNLRKLLYRWKRKGWIISLKKGLYEIVYPKRLNIPDLYIANKMYQPSYVSLETALSYYSIIPEVSMAVTSITTKPTRCYKNSHGLFLYHTVKPELFKGYTVVEIQGFSILIAEPEKAFIDYLYFQTYRKKKFQLPNRRFDREKIKALERKKLNEYAALYHLDVGEIYANL</sequence>
<comment type="caution">
    <text evidence="1">The sequence shown here is derived from an EMBL/GenBank/DDBJ whole genome shotgun (WGS) entry which is preliminary data.</text>
</comment>
<evidence type="ECO:0000313" key="1">
    <source>
        <dbReference type="EMBL" id="HEC78461.1"/>
    </source>
</evidence>
<evidence type="ECO:0000313" key="2">
    <source>
        <dbReference type="Proteomes" id="UP000885826"/>
    </source>
</evidence>
<evidence type="ECO:0008006" key="3">
    <source>
        <dbReference type="Google" id="ProtNLM"/>
    </source>
</evidence>
<protein>
    <recommendedName>
        <fullName evidence="3">Transcriptional regulator, AbiEi antitoxin, Type IV TA system</fullName>
    </recommendedName>
</protein>
<name>A0A9C9K009_UNCW3</name>
<proteinExistence type="predicted"/>
<dbReference type="Proteomes" id="UP000885826">
    <property type="component" value="Unassembled WGS sequence"/>
</dbReference>